<name>A0A8S5PHE6_9CAUD</name>
<organism evidence="1">
    <name type="scientific">Siphoviridae sp. ctmP19</name>
    <dbReference type="NCBI Taxonomy" id="2825651"/>
    <lineage>
        <taxon>Viruses</taxon>
        <taxon>Duplodnaviria</taxon>
        <taxon>Heunggongvirae</taxon>
        <taxon>Uroviricota</taxon>
        <taxon>Caudoviricetes</taxon>
    </lineage>
</organism>
<evidence type="ECO:0000313" key="1">
    <source>
        <dbReference type="EMBL" id="DAE06494.1"/>
    </source>
</evidence>
<dbReference type="EMBL" id="BK015438">
    <property type="protein sequence ID" value="DAE06494.1"/>
    <property type="molecule type" value="Genomic_DNA"/>
</dbReference>
<accession>A0A8S5PHE6</accession>
<proteinExistence type="predicted"/>
<sequence length="318" mass="34990">MPITTLDALKKSATTYAKDLLMMPATGARATLQHMSPFPGLRGDHVFGQLEGTAELGPYKNTRKSQGNFKITPRTLSPKLGNCSIDFDPNEVYGTIYSSLVLQGDGLKNTDIAKNILFYVAGVLGKKLNMAIFSGKRSDSGDTTAELFDGFDTITEAEKTATNISDEKGNYIALKTITEANAIEEFQKLFDACDDELKGQHCKIFCTHADYQAYCRNYQLLHGSLPYNQEFKKTFLEGSDNLFEFVPLASKKGSKFIHIAPQTNMCYGYGAGEMPGELLSVEKYTSWMLTLEAAMAFGVEFRTLSPEMLMVGEIGADA</sequence>
<reference evidence="1" key="1">
    <citation type="journal article" date="2021" name="Proc. Natl. Acad. Sci. U.S.A.">
        <title>A Catalog of Tens of Thousands of Viruses from Human Metagenomes Reveals Hidden Associations with Chronic Diseases.</title>
        <authorList>
            <person name="Tisza M.J."/>
            <person name="Buck C.B."/>
        </authorList>
    </citation>
    <scope>NUCLEOTIDE SEQUENCE</scope>
    <source>
        <strain evidence="1">CtmP19</strain>
    </source>
</reference>
<protein>
    <submittedName>
        <fullName evidence="1">Uncharacterized protein</fullName>
    </submittedName>
</protein>